<evidence type="ECO:0000256" key="3">
    <source>
        <dbReference type="ARBA" id="ARBA00022729"/>
    </source>
</evidence>
<keyword evidence="8" id="KW-1133">Transmembrane helix</keyword>
<reference evidence="10 13" key="2">
    <citation type="submission" date="2019-12" db="EMBL/GenBank/DDBJ databases">
        <title>Draft genome sequence of Labilibaculum sp. strain 44 isolated from deep waters of Black Sea.</title>
        <authorList>
            <person name="Yadav S."/>
            <person name="Villanueva L."/>
        </authorList>
    </citation>
    <scope>NUCLEOTIDE SEQUENCE [LARGE SCALE GENOMIC DNA]</scope>
    <source>
        <strain evidence="10 13">44</strain>
    </source>
</reference>
<dbReference type="OrthoDB" id="9770276at2"/>
<keyword evidence="3" id="KW-0732">Signal</keyword>
<evidence type="ECO:0000313" key="11">
    <source>
        <dbReference type="EMBL" id="MVB07683.1"/>
    </source>
</evidence>
<dbReference type="InterPro" id="IPR036691">
    <property type="entry name" value="Endo/exonu/phosph_ase_sf"/>
</dbReference>
<dbReference type="InterPro" id="IPR038081">
    <property type="entry name" value="CalX-like_sf"/>
</dbReference>
<evidence type="ECO:0000313" key="10">
    <source>
        <dbReference type="EMBL" id="MUP38478.1"/>
    </source>
</evidence>
<organism evidence="10 13">
    <name type="scientific">Labilibaculum euxinus</name>
    <dbReference type="NCBI Taxonomy" id="2686357"/>
    <lineage>
        <taxon>Bacteria</taxon>
        <taxon>Pseudomonadati</taxon>
        <taxon>Bacteroidota</taxon>
        <taxon>Bacteroidia</taxon>
        <taxon>Marinilabiliales</taxon>
        <taxon>Marinifilaceae</taxon>
        <taxon>Labilibaculum</taxon>
    </lineage>
</organism>
<sequence>MFGYLIFCIFLMLKTTILYTLLEKFISNYFLFTTKPMFSFYTCKRWCLVTLLTLFMMSAQVSFGQGLENFDTYPYSSTSYSNAIPDWIGVNGITWSLDVGAKGASITGITPLIGSNGKNGFPKGGILTSSSITKGVGNLSFKYKKAFSSNSQISIYINDILIESISAESTDVANYSKEINVDGDFTFKFQTTERTLIDDIEWTAYGSAPVQSSAKTITSFVIDSKAGTLNEGTHTIGVTLPESTNVTTLSPVIEISDKATVLPASGASQDFTNPVTYTVTAEDGSSQEYVVTVNLEVPVVSNILINELDCDQAGTDTKEFVELYDGGAGNTSLDGYTLVFYNGSNDLSYATYDLAGQTTNAQGFFVIGSTEVANVNLSPSGFSLQNGADAVALYKAPAADFPNNTAVTTENLVDFVAYDTDDADDPGLLAGIIEGGQINENASGDMVNHSIYRATDGEGGARNTTAFIAGIPTPGKSNASTGTAITVDLALSAATASEADQTIIALTATASEAVSESQTLDVNISGSGITAGDYTLSAAQFTFAAGESTASASLTIVDDADVEGTENMTVSITNPSSGIQLGTTVSAVLSIADNDSAGNDGTETSPFTINEALALSETSAEYYAYGYIVSVGTDFEAPFTNAYYISIADSQDETNFDHCLNLKLEAGANRDTWNLQDHPENLGKQIKFDGFRDTYSGHASFEGNSVIVNLSGEPTLTSVNLALSATTASEADQTVITLTATASEAVSESQTLDVNISGSGITAGDYTLSAAQFTFAAGESTASTSLTIVDDADVEGTENMTVSISNPSAGIQLGTNVSASISIADNDGSTGSILANYVYLAPETNGDGSVVVNLTPKEYVQTVSPSHHMGSVKIPDDYYSSAVGFNGTALREHIHTIIETGAEAQSYSTVWNMCEDGDQNPKDASQVWQMYIEEGIAKTAHVSGSTGWNREHTWAKSHGGFGTSDGPGTDGHHLRATDAQENSVRGSRDFADVAPGYTPPKSARGDVARMIFYMATRWDMTVDDQCKETESAARHGKLSDLLKWHEEDPVDPYEVRRNNVIYGYQHNRNPFVDHPELVQYIFGEAKAQEWNGGIGTEPAKIKIAGTLADFGMVKFGEESAVQTFTVSANSLTENVSITSPQHFQISKDGTNYSSSLALTVADGTIAETTISVKFVPESAVSAKVTGDLKITSGENSKSIAVSGTEGDPALVPLAFLHEDFETDTHSNWILKSEIGDRNWAITEFSSNKYMQMSAYKATGKVVSWLISPELDLDAYNNEKLTFKTKNGYFKGLALEVLISADYDGGDVSAATWQKLDAAIDERNNTAYGADFVESGDIDLSAYEGTAYIAFKYTGDGSSVTTTYQVDDVVVEGNKIPLTGSLGSNLIADLEFPFTEVGAVSEPMLYELNFDKIEGDISIQASDNYEISLDGSTYESKLSIDQTEVSPVLITVRFAPKTAVINGSAGTITHKAKAAESLVVAVSSLASTEIADASTLGRDKTLDIVSWNVEWFGSPTMSKHASSFDEQLTAVSEKIIDLDADIYAIQELVSDNVNGDFLQPLVEKLNVLAGEDLYAASMGARYSHDDSAPSTDYPAQRICYIYNQTTVSNLGDFSMFSDLYPDTSTASIDGYTGDASSFWASGRLPYLFEAEVFIDGMKENIKLVNIHAKCCQDSHSRKLADAKFLMNELNTNYSNDNLVILGDYNDYLEGSMTSGASSPYASWFETKDYFDHVITSSTNIDHITISNELYDEYQVLTNNTSEENVSISDHHPILLRLKLRSDKISKKSQTITFEALADKTFGDPAFELVASASSGLEVSFELISGPATLSGKELTLTGAGTVVVKAVQAGNENYEAAEAVSRTFTVNKASQDIAFAELTDKTFGDPIFELVASASSGLEVSFELVSGPATLSGKELTLTGAGTVVVKAVQAGSENYEAAESVSRTFTVNKASQDIAFAELTDKTYGDAAFELVTSASSGLEVSFELVSGPATLSGKELTLTGAGTVVVKAVQAGNENYEAAEAVSRTFTVNKASQDIAFAELTDKTFGDPAFELVASASSGLEVSFELVSGPATLSGKELTLTGAGTVVVKAVQAGNENYEAAEAVSRTFTVVGSKENQTITFVALADKTFGDPAFELVASASSGLEVSFELVSGPATLSGKELTLTGAGTVVVKAVQAGNENYEAAESVSRTFTVVGSKENQTITFVALADKTFGDPAFELVASASSGLEVNFELVSGPATLSGKELTLTGAGTVVVKAVQAGNENYEAAESVSRTFTVEKASQTITFEPIEGLVVVGEPIQLSAVSSEGLTVAFELLEGNGELNGFILTPTLPGEFKVRAHQDGNANIKSAEEFQFFTVSQPTGLKEIFEKIVKIYPNPSRDFVSIDLPDADVIKILILNSRGQVVKTIQPREKHRININDLVSGNYFISIQTDEFIVTKRLMVVR</sequence>
<dbReference type="PROSITE" id="PS51841">
    <property type="entry name" value="LTD"/>
    <property type="match status" value="1"/>
</dbReference>
<evidence type="ECO:0000256" key="6">
    <source>
        <dbReference type="ARBA" id="ARBA00022837"/>
    </source>
</evidence>
<keyword evidence="6" id="KW-0106">Calcium</keyword>
<dbReference type="Pfam" id="PF00932">
    <property type="entry name" value="LTD"/>
    <property type="match status" value="1"/>
</dbReference>
<dbReference type="Pfam" id="PF03160">
    <property type="entry name" value="Calx-beta"/>
    <property type="match status" value="2"/>
</dbReference>
<evidence type="ECO:0000256" key="7">
    <source>
        <dbReference type="SAM" id="MobiDB-lite"/>
    </source>
</evidence>
<evidence type="ECO:0000313" key="12">
    <source>
        <dbReference type="Proteomes" id="UP000285951"/>
    </source>
</evidence>
<keyword evidence="8" id="KW-0472">Membrane</keyword>
<keyword evidence="8" id="KW-0812">Transmembrane</keyword>
<evidence type="ECO:0000313" key="13">
    <source>
        <dbReference type="Proteomes" id="UP000462449"/>
    </source>
</evidence>
<keyword evidence="12" id="KW-1185">Reference proteome</keyword>
<proteinExistence type="inferred from homology"/>
<protein>
    <submittedName>
        <fullName evidence="10">T9SS type A sorting domain-containing protein</fullName>
    </submittedName>
</protein>
<evidence type="ECO:0000256" key="5">
    <source>
        <dbReference type="ARBA" id="ARBA00022801"/>
    </source>
</evidence>
<dbReference type="PANTHER" id="PTHR33607:SF2">
    <property type="entry name" value="ENDONUCLEASE-1"/>
    <property type="match status" value="1"/>
</dbReference>
<feature type="domain" description="LTD" evidence="9">
    <location>
        <begin position="291"/>
        <end position="420"/>
    </location>
</feature>
<dbReference type="NCBIfam" id="NF038128">
    <property type="entry name" value="choice_anch_J"/>
    <property type="match status" value="1"/>
</dbReference>
<dbReference type="Pfam" id="PF19886">
    <property type="entry name" value="DUF6359"/>
    <property type="match status" value="1"/>
</dbReference>
<dbReference type="InterPro" id="IPR045939">
    <property type="entry name" value="YhcR_N"/>
</dbReference>
<dbReference type="GO" id="GO:0016020">
    <property type="term" value="C:membrane"/>
    <property type="evidence" value="ECO:0007669"/>
    <property type="project" value="InterPro"/>
</dbReference>
<evidence type="ECO:0000256" key="4">
    <source>
        <dbReference type="ARBA" id="ARBA00022737"/>
    </source>
</evidence>
<dbReference type="InterPro" id="IPR026444">
    <property type="entry name" value="Secre_tail"/>
</dbReference>
<gene>
    <name evidence="11" type="ORF">DWB62_011700</name>
    <name evidence="10" type="ORF">GNY23_11700</name>
</gene>
<dbReference type="Pfam" id="PF18962">
    <property type="entry name" value="Por_Secre_tail"/>
    <property type="match status" value="1"/>
</dbReference>
<feature type="transmembrane region" description="Helical" evidence="8">
    <location>
        <begin position="6"/>
        <end position="26"/>
    </location>
</feature>
<comment type="caution">
    <text evidence="10">The sequence shown here is derived from an EMBL/GenBank/DDBJ whole genome shotgun (WGS) entry which is preliminary data.</text>
</comment>
<accession>A0A7M4D749</accession>
<reference evidence="11 12" key="1">
    <citation type="submission" date="2019-11" db="EMBL/GenBank/DDBJ databases">
        <title>Draft genome sequence of Labilibaculum sp. strain SYP isolated from Black Sea.</title>
        <authorList>
            <person name="Yadav S."/>
            <person name="Villanueva L."/>
        </authorList>
    </citation>
    <scope>NUCLEOTIDE SEQUENCE [LARGE SCALE GENOMIC DNA]</scope>
    <source>
        <strain evidence="11 12">44</strain>
    </source>
</reference>
<keyword evidence="4" id="KW-0677">Repeat</keyword>
<dbReference type="EMBL" id="QTZN02000025">
    <property type="protein sequence ID" value="MVB07683.1"/>
    <property type="molecule type" value="Genomic_DNA"/>
</dbReference>
<dbReference type="EMBL" id="WOTW01000025">
    <property type="protein sequence ID" value="MUP38478.1"/>
    <property type="molecule type" value="Genomic_DNA"/>
</dbReference>
<dbReference type="SUPFAM" id="SSF56219">
    <property type="entry name" value="DNase I-like"/>
    <property type="match status" value="1"/>
</dbReference>
<dbReference type="Gene3D" id="2.60.40.2340">
    <property type="match status" value="1"/>
</dbReference>
<keyword evidence="2" id="KW-0540">Nuclease</keyword>
<dbReference type="SUPFAM" id="SSF141072">
    <property type="entry name" value="CalX-like"/>
    <property type="match status" value="2"/>
</dbReference>
<dbReference type="Pfam" id="PF04231">
    <property type="entry name" value="Endonuclease_1"/>
    <property type="match status" value="1"/>
</dbReference>
<dbReference type="InterPro" id="IPR003644">
    <property type="entry name" value="Calx_beta"/>
</dbReference>
<dbReference type="InterPro" id="IPR005135">
    <property type="entry name" value="Endo/exonuclease/phosphatase"/>
</dbReference>
<evidence type="ECO:0000256" key="8">
    <source>
        <dbReference type="SAM" id="Phobius"/>
    </source>
</evidence>
<feature type="transmembrane region" description="Helical" evidence="8">
    <location>
        <begin position="46"/>
        <end position="67"/>
    </location>
</feature>
<dbReference type="GO" id="GO:0016787">
    <property type="term" value="F:hydrolase activity"/>
    <property type="evidence" value="ECO:0007669"/>
    <property type="project" value="UniProtKB-KW"/>
</dbReference>
<dbReference type="Gene3D" id="3.60.10.10">
    <property type="entry name" value="Endonuclease/exonuclease/phosphatase"/>
    <property type="match status" value="1"/>
</dbReference>
<dbReference type="SUPFAM" id="SSF54060">
    <property type="entry name" value="His-Me finger endonucleases"/>
    <property type="match status" value="1"/>
</dbReference>
<dbReference type="InterPro" id="IPR044925">
    <property type="entry name" value="His-Me_finger_sf"/>
</dbReference>
<feature type="region of interest" description="Disordered" evidence="7">
    <location>
        <begin position="977"/>
        <end position="997"/>
    </location>
</feature>
<keyword evidence="5" id="KW-0378">Hydrolase</keyword>
<dbReference type="GO" id="GO:0007154">
    <property type="term" value="P:cell communication"/>
    <property type="evidence" value="ECO:0007669"/>
    <property type="project" value="InterPro"/>
</dbReference>
<evidence type="ECO:0000256" key="2">
    <source>
        <dbReference type="ARBA" id="ARBA00022722"/>
    </source>
</evidence>
<name>A0A7M4D749_9BACT</name>
<dbReference type="GO" id="GO:0004518">
    <property type="term" value="F:nuclease activity"/>
    <property type="evidence" value="ECO:0007669"/>
    <property type="project" value="UniProtKB-KW"/>
</dbReference>
<dbReference type="Proteomes" id="UP000462449">
    <property type="component" value="Unassembled WGS sequence"/>
</dbReference>
<dbReference type="NCBIfam" id="TIGR04183">
    <property type="entry name" value="Por_Secre_tail"/>
    <property type="match status" value="1"/>
</dbReference>
<evidence type="ECO:0000259" key="9">
    <source>
        <dbReference type="PROSITE" id="PS51841"/>
    </source>
</evidence>
<dbReference type="InterPro" id="IPR007346">
    <property type="entry name" value="Endonuclease-I"/>
</dbReference>
<dbReference type="InterPro" id="IPR001322">
    <property type="entry name" value="Lamin_tail_dom"/>
</dbReference>
<dbReference type="Gene3D" id="2.60.40.2030">
    <property type="match status" value="2"/>
</dbReference>
<dbReference type="PANTHER" id="PTHR33607">
    <property type="entry name" value="ENDONUCLEASE-1"/>
    <property type="match status" value="1"/>
</dbReference>
<comment type="similarity">
    <text evidence="1">Belongs to the EndA/NucM nuclease family.</text>
</comment>
<evidence type="ECO:0000256" key="1">
    <source>
        <dbReference type="ARBA" id="ARBA00006429"/>
    </source>
</evidence>
<dbReference type="Pfam" id="PF03372">
    <property type="entry name" value="Exo_endo_phos"/>
    <property type="match status" value="1"/>
</dbReference>
<dbReference type="Proteomes" id="UP000285951">
    <property type="component" value="Unassembled WGS sequence"/>
</dbReference>